<gene>
    <name evidence="1" type="ORF">QWI16_10180</name>
</gene>
<reference evidence="1" key="1">
    <citation type="submission" date="2023-07" db="EMBL/GenBank/DDBJ databases">
        <title>Gilvimarinus algae sp. nov., isolated from the surface of Kelp.</title>
        <authorList>
            <person name="Sun Y.Y."/>
            <person name="Gong Y."/>
            <person name="Du Z.J."/>
        </authorList>
    </citation>
    <scope>NUCLEOTIDE SEQUENCE</scope>
    <source>
        <strain evidence="1">SDUM040014</strain>
    </source>
</reference>
<evidence type="ECO:0000313" key="1">
    <source>
        <dbReference type="EMBL" id="MDO3382539.1"/>
    </source>
</evidence>
<dbReference type="Proteomes" id="UP001168380">
    <property type="component" value="Unassembled WGS sequence"/>
</dbReference>
<accession>A0ABT8TG87</accession>
<name>A0ABT8TG87_9GAMM</name>
<dbReference type="InterPro" id="IPR021431">
    <property type="entry name" value="DUF3080"/>
</dbReference>
<dbReference type="RefSeq" id="WP_302712853.1">
    <property type="nucleotide sequence ID" value="NZ_JAULRT010000052.1"/>
</dbReference>
<evidence type="ECO:0000313" key="2">
    <source>
        <dbReference type="Proteomes" id="UP001168380"/>
    </source>
</evidence>
<sequence>MIFRISLTLLMVCVAGCSPHKDAEALLDDYLKRLERVSGLEIAPVEPAERPAYPPRRLLLHSIEPPDIGWTELWGYRHCGLSELLGERNSVLGKHMQDSTHFVMDARIIERLRACLELIDDDEQKALTRSLLTIKISQLPYRFSNATVASTEMQTFWSYSAPPLQPDSAGISAALEALGVWASTGQMAESSTPELVVLESQNSVLRQRGGGRTVKALLMVREKLEAANTLLASAASSRRFCPYNHPTEELEWARNVMRKVFIGEVQPYIAQLNNSSLQLLEEFFELVEIQPTETQEALADFGQRLNQTQQDFVSATKKHVALWQEVFNSCHSSPRTQERTHD</sequence>
<dbReference type="EMBL" id="JAULRT010000052">
    <property type="protein sequence ID" value="MDO3382539.1"/>
    <property type="molecule type" value="Genomic_DNA"/>
</dbReference>
<proteinExistence type="predicted"/>
<comment type="caution">
    <text evidence="1">The sequence shown here is derived from an EMBL/GenBank/DDBJ whole genome shotgun (WGS) entry which is preliminary data.</text>
</comment>
<organism evidence="1 2">
    <name type="scientific">Gilvimarinus algae</name>
    <dbReference type="NCBI Taxonomy" id="3058037"/>
    <lineage>
        <taxon>Bacteria</taxon>
        <taxon>Pseudomonadati</taxon>
        <taxon>Pseudomonadota</taxon>
        <taxon>Gammaproteobacteria</taxon>
        <taxon>Cellvibrionales</taxon>
        <taxon>Cellvibrionaceae</taxon>
        <taxon>Gilvimarinus</taxon>
    </lineage>
</organism>
<keyword evidence="2" id="KW-1185">Reference proteome</keyword>
<dbReference type="Pfam" id="PF11279">
    <property type="entry name" value="DUF3080"/>
    <property type="match status" value="1"/>
</dbReference>
<protein>
    <submittedName>
        <fullName evidence="1">DUF3080 family protein</fullName>
    </submittedName>
</protein>